<dbReference type="EMBL" id="BRXZ01006882">
    <property type="protein sequence ID" value="GMI21292.1"/>
    <property type="molecule type" value="Genomic_DNA"/>
</dbReference>
<keyword evidence="4" id="KW-1185">Reference proteome</keyword>
<feature type="domain" description="HTH myb-type" evidence="2">
    <location>
        <begin position="61"/>
        <end position="102"/>
    </location>
</feature>
<protein>
    <submittedName>
        <fullName evidence="3">Uncharacterized protein</fullName>
    </submittedName>
</protein>
<evidence type="ECO:0000259" key="1">
    <source>
        <dbReference type="PROSITE" id="PS50090"/>
    </source>
</evidence>
<accession>A0A9W7FXA5</accession>
<proteinExistence type="predicted"/>
<name>A0A9W7FXA5_9STRA</name>
<dbReference type="CDD" id="cd00167">
    <property type="entry name" value="SANT"/>
    <property type="match status" value="1"/>
</dbReference>
<dbReference type="InterPro" id="IPR017930">
    <property type="entry name" value="Myb_dom"/>
</dbReference>
<dbReference type="InterPro" id="IPR009057">
    <property type="entry name" value="Homeodomain-like_sf"/>
</dbReference>
<dbReference type="InterPro" id="IPR050560">
    <property type="entry name" value="MYB_TF"/>
</dbReference>
<dbReference type="SMART" id="SM00717">
    <property type="entry name" value="SANT"/>
    <property type="match status" value="2"/>
</dbReference>
<dbReference type="PANTHER" id="PTHR45614">
    <property type="entry name" value="MYB PROTEIN-RELATED"/>
    <property type="match status" value="1"/>
</dbReference>
<dbReference type="PROSITE" id="PS50090">
    <property type="entry name" value="MYB_LIKE"/>
    <property type="match status" value="2"/>
</dbReference>
<organism evidence="3 4">
    <name type="scientific">Triparma retinervis</name>
    <dbReference type="NCBI Taxonomy" id="2557542"/>
    <lineage>
        <taxon>Eukaryota</taxon>
        <taxon>Sar</taxon>
        <taxon>Stramenopiles</taxon>
        <taxon>Ochrophyta</taxon>
        <taxon>Bolidophyceae</taxon>
        <taxon>Parmales</taxon>
        <taxon>Triparmaceae</taxon>
        <taxon>Triparma</taxon>
    </lineage>
</organism>
<dbReference type="GO" id="GO:0000981">
    <property type="term" value="F:DNA-binding transcription factor activity, RNA polymerase II-specific"/>
    <property type="evidence" value="ECO:0007669"/>
    <property type="project" value="TreeGrafter"/>
</dbReference>
<feature type="domain" description="Myb-like" evidence="1">
    <location>
        <begin position="61"/>
        <end position="102"/>
    </location>
</feature>
<evidence type="ECO:0000313" key="4">
    <source>
        <dbReference type="Proteomes" id="UP001165082"/>
    </source>
</evidence>
<feature type="non-terminal residue" evidence="3">
    <location>
        <position position="1"/>
    </location>
</feature>
<dbReference type="InterPro" id="IPR001005">
    <property type="entry name" value="SANT/Myb"/>
</dbReference>
<dbReference type="GO" id="GO:0005634">
    <property type="term" value="C:nucleus"/>
    <property type="evidence" value="ECO:0007669"/>
    <property type="project" value="TreeGrafter"/>
</dbReference>
<evidence type="ECO:0000313" key="3">
    <source>
        <dbReference type="EMBL" id="GMI21292.1"/>
    </source>
</evidence>
<evidence type="ECO:0000259" key="2">
    <source>
        <dbReference type="PROSITE" id="PS51294"/>
    </source>
</evidence>
<reference evidence="3" key="1">
    <citation type="submission" date="2022-07" db="EMBL/GenBank/DDBJ databases">
        <title>Genome analysis of Parmales, a sister group of diatoms, reveals the evolutionary specialization of diatoms from phago-mixotrophs to photoautotrophs.</title>
        <authorList>
            <person name="Ban H."/>
            <person name="Sato S."/>
            <person name="Yoshikawa S."/>
            <person name="Kazumasa Y."/>
            <person name="Nakamura Y."/>
            <person name="Ichinomiya M."/>
            <person name="Saitoh K."/>
            <person name="Sato N."/>
            <person name="Blanc-Mathieu R."/>
            <person name="Endo H."/>
            <person name="Kuwata A."/>
            <person name="Ogata H."/>
        </authorList>
    </citation>
    <scope>NUCLEOTIDE SEQUENCE</scope>
</reference>
<sequence length="102" mass="11776">GRQKNQKKTPIRWSSSADAILLDLKRRFPLAGWQELERLVKARGVDKSGKQIRERYLNHLKDGINKGPWTLEEDTLLIKCQKTMGNSWSAISKALKGRTEMR</sequence>
<dbReference type="GO" id="GO:0000978">
    <property type="term" value="F:RNA polymerase II cis-regulatory region sequence-specific DNA binding"/>
    <property type="evidence" value="ECO:0007669"/>
    <property type="project" value="TreeGrafter"/>
</dbReference>
<dbReference type="SUPFAM" id="SSF46689">
    <property type="entry name" value="Homeodomain-like"/>
    <property type="match status" value="1"/>
</dbReference>
<comment type="caution">
    <text evidence="3">The sequence shown here is derived from an EMBL/GenBank/DDBJ whole genome shotgun (WGS) entry which is preliminary data.</text>
</comment>
<feature type="domain" description="Myb-like" evidence="1">
    <location>
        <begin position="5"/>
        <end position="60"/>
    </location>
</feature>
<dbReference type="PROSITE" id="PS51294">
    <property type="entry name" value="HTH_MYB"/>
    <property type="match status" value="1"/>
</dbReference>
<dbReference type="OrthoDB" id="2143914at2759"/>
<gene>
    <name evidence="3" type="ORF">TrRE_jg4187</name>
</gene>
<dbReference type="Pfam" id="PF00249">
    <property type="entry name" value="Myb_DNA-binding"/>
    <property type="match status" value="1"/>
</dbReference>
<dbReference type="Gene3D" id="1.10.10.60">
    <property type="entry name" value="Homeodomain-like"/>
    <property type="match status" value="2"/>
</dbReference>
<dbReference type="Proteomes" id="UP001165082">
    <property type="component" value="Unassembled WGS sequence"/>
</dbReference>
<dbReference type="AlphaFoldDB" id="A0A9W7FXA5"/>